<dbReference type="eggNOG" id="COG3696">
    <property type="taxonomic scope" value="Bacteria"/>
</dbReference>
<feature type="transmembrane region" description="Helical" evidence="1">
    <location>
        <begin position="531"/>
        <end position="550"/>
    </location>
</feature>
<proteinExistence type="predicted"/>
<dbReference type="GO" id="GO:0042910">
    <property type="term" value="F:xenobiotic transmembrane transporter activity"/>
    <property type="evidence" value="ECO:0007669"/>
    <property type="project" value="TreeGrafter"/>
</dbReference>
<dbReference type="SUPFAM" id="SSF82714">
    <property type="entry name" value="Multidrug efflux transporter AcrB TolC docking domain, DN and DC subdomains"/>
    <property type="match status" value="2"/>
</dbReference>
<name>E0TIK3_PARBH</name>
<dbReference type="Proteomes" id="UP000001302">
    <property type="component" value="Chromosome"/>
</dbReference>
<dbReference type="Gene3D" id="1.20.1640.10">
    <property type="entry name" value="Multidrug efflux transporter AcrB transmembrane domain"/>
    <property type="match status" value="2"/>
</dbReference>
<dbReference type="PRINTS" id="PR00702">
    <property type="entry name" value="ACRIFLAVINRP"/>
</dbReference>
<dbReference type="GO" id="GO:0005886">
    <property type="term" value="C:plasma membrane"/>
    <property type="evidence" value="ECO:0007669"/>
    <property type="project" value="TreeGrafter"/>
</dbReference>
<reference evidence="3" key="1">
    <citation type="submission" date="2010-08" db="EMBL/GenBank/DDBJ databases">
        <title>Genome sequence of Parvularcula bermudensis HTCC2503.</title>
        <authorList>
            <person name="Kang D.-M."/>
            <person name="Oh H.-M."/>
            <person name="Cho J.-C."/>
        </authorList>
    </citation>
    <scope>NUCLEOTIDE SEQUENCE [LARGE SCALE GENOMIC DNA]</scope>
    <source>
        <strain evidence="3">ATCC BAA-594 / HTCC2503 / KCTC 12087</strain>
    </source>
</reference>
<dbReference type="PANTHER" id="PTHR32063:SF4">
    <property type="entry name" value="SLR6043 PROTEIN"/>
    <property type="match status" value="1"/>
</dbReference>
<feature type="transmembrane region" description="Helical" evidence="1">
    <location>
        <begin position="335"/>
        <end position="354"/>
    </location>
</feature>
<dbReference type="Gene3D" id="3.30.70.1430">
    <property type="entry name" value="Multidrug efflux transporter AcrB pore domain"/>
    <property type="match status" value="2"/>
</dbReference>
<dbReference type="AlphaFoldDB" id="E0TIK3"/>
<dbReference type="EMBL" id="CP002156">
    <property type="protein sequence ID" value="ADM10861.1"/>
    <property type="molecule type" value="Genomic_DNA"/>
</dbReference>
<dbReference type="Gene3D" id="3.30.70.1440">
    <property type="entry name" value="Multidrug efflux transporter AcrB pore domain"/>
    <property type="match status" value="1"/>
</dbReference>
<feature type="transmembrane region" description="Helical" evidence="1">
    <location>
        <begin position="911"/>
        <end position="929"/>
    </location>
</feature>
<dbReference type="HOGENOM" id="CLU_002755_1_2_5"/>
<sequence length="1039" mass="110497">MIQGIISTALKLRFITVALAIALVVFGVRGLGNAPLDVFPEFAAPLVEIQTEAPGLSALEVEELVTAPLENAVNGVAWLDTIRSKSVLGLSSVKVIFDRNVDLMEARQLVQERVALATPTLPTAARAPVLLSPLSSTSRVLKIGMQSDTLSQMELSTLAVWTVRPRLMSVPGVANVAVWGQRDREFQIVADPTQLSGFGLTIDDLRLAASNAVAVTGGSFVEGANQRLSVTHVPAVQTTEDLERVLVSNRGGMPIRMGDVARVVEGSPPPIGDAIVDGAPGILLIVEKQPWGNTLDVTRGVEAALDDLMPALEGVRVDPTIFRPATYIENSIANLNHALLIGCGLVIVVLLLFLSDWRSALISITAIPLSLLTAALVLQAAGGVINTMVLAGLVIALGEVVDDAIIDVENIVRRLRLNAETGFPRSSFAVVRDASTEVRSAVVFGSLLVAAALVPVFTLTGLTGTFFKPLALTYITAIGASLAVALTVTPALALLLLPRNTAQQQRDSRLVRTLKSSYEGSLKRLLFRPRAAMTALGLSVAAACAIYPFLGQELLPKFREYDFLMHWLERPGTSLPAMNRITMRASDELQSVDGVRNFGAHVGRAEVADEVVGIDFTELWISLDPEVDYEAKVEELQAVVDGYPGLYRDLLTYLRERIKEVLTGTSASIVVRISGPDLDTLISKAAEVEEHLAQIDGAADVHAQHLTYVPEIEVEYRPDAGAALGITPADVRRATSTLLSGERVGQIYADQIPVNVVIRGPHAIATSFESLRELRLMAPNGDLVPLTTVANVTVQPSPNGITRENASRRIDVSVNAVGRPVGAVAQDVEAALAGIVFEQGYFPELLGEYAELSAARSTLFTAMGAAFIAIFLILHALFGSVRVAIIIIACLGGALFGGVLGALIGGGVVSLGSLIGFVTVLGIAARTSVMMISHFRHLEEVEDVPFGPDLVAQGAEERLAPILMTACTTGLALLPLIVGGVKAGQEIEYPMAIVILSGLAFSVLVNLLLLPPLYLRFGRRPERSPEESAPLRNEGVHAA</sequence>
<evidence type="ECO:0000313" key="3">
    <source>
        <dbReference type="Proteomes" id="UP000001302"/>
    </source>
</evidence>
<dbReference type="Gene3D" id="3.30.70.1320">
    <property type="entry name" value="Multidrug efflux transporter AcrB pore domain like"/>
    <property type="match status" value="1"/>
</dbReference>
<keyword evidence="1" id="KW-0472">Membrane</keyword>
<dbReference type="PANTHER" id="PTHR32063">
    <property type="match status" value="1"/>
</dbReference>
<feature type="transmembrane region" description="Helical" evidence="1">
    <location>
        <begin position="12"/>
        <end position="32"/>
    </location>
</feature>
<dbReference type="Pfam" id="PF00873">
    <property type="entry name" value="ACR_tran"/>
    <property type="match status" value="1"/>
</dbReference>
<keyword evidence="1" id="KW-1133">Transmembrane helix</keyword>
<protein>
    <submittedName>
        <fullName evidence="2">Acriflavin resistance protein</fullName>
    </submittedName>
</protein>
<dbReference type="STRING" id="314260.PB2503_00470"/>
<feature type="transmembrane region" description="Helical" evidence="1">
    <location>
        <begin position="441"/>
        <end position="462"/>
    </location>
</feature>
<organism evidence="2 3">
    <name type="scientific">Parvularcula bermudensis (strain ATCC BAA-594 / HTCC2503 / KCTC 12087)</name>
    <dbReference type="NCBI Taxonomy" id="314260"/>
    <lineage>
        <taxon>Bacteria</taxon>
        <taxon>Pseudomonadati</taxon>
        <taxon>Pseudomonadota</taxon>
        <taxon>Alphaproteobacteria</taxon>
        <taxon>Parvularculales</taxon>
        <taxon>Parvularculaceae</taxon>
        <taxon>Parvularcula</taxon>
    </lineage>
</organism>
<gene>
    <name evidence="2" type="ordered locus">PB2503_00470</name>
</gene>
<feature type="transmembrane region" description="Helical" evidence="1">
    <location>
        <begin position="474"/>
        <end position="497"/>
    </location>
</feature>
<feature type="transmembrane region" description="Helical" evidence="1">
    <location>
        <begin position="885"/>
        <end position="905"/>
    </location>
</feature>
<dbReference type="RefSeq" id="WP_013301835.1">
    <property type="nucleotide sequence ID" value="NC_014414.1"/>
</dbReference>
<feature type="transmembrane region" description="Helical" evidence="1">
    <location>
        <begin position="959"/>
        <end position="977"/>
    </location>
</feature>
<evidence type="ECO:0000313" key="2">
    <source>
        <dbReference type="EMBL" id="ADM10861.1"/>
    </source>
</evidence>
<keyword evidence="3" id="KW-1185">Reference proteome</keyword>
<evidence type="ECO:0000256" key="1">
    <source>
        <dbReference type="SAM" id="Phobius"/>
    </source>
</evidence>
<dbReference type="InterPro" id="IPR027463">
    <property type="entry name" value="AcrB_DN_DC_subdom"/>
</dbReference>
<dbReference type="SUPFAM" id="SSF82866">
    <property type="entry name" value="Multidrug efflux transporter AcrB transmembrane domain"/>
    <property type="match status" value="2"/>
</dbReference>
<dbReference type="SUPFAM" id="SSF82693">
    <property type="entry name" value="Multidrug efflux transporter AcrB pore domain, PN1, PN2, PC1 and PC2 subdomains"/>
    <property type="match status" value="2"/>
</dbReference>
<feature type="transmembrane region" description="Helical" evidence="1">
    <location>
        <begin position="859"/>
        <end position="878"/>
    </location>
</feature>
<feature type="transmembrane region" description="Helical" evidence="1">
    <location>
        <begin position="989"/>
        <end position="1010"/>
    </location>
</feature>
<keyword evidence="1" id="KW-0812">Transmembrane</keyword>
<dbReference type="InterPro" id="IPR001036">
    <property type="entry name" value="Acrflvin-R"/>
</dbReference>
<dbReference type="Gene3D" id="3.30.2090.10">
    <property type="entry name" value="Multidrug efflux transporter AcrB TolC docking domain, DN and DC subdomains"/>
    <property type="match status" value="2"/>
</dbReference>
<dbReference type="KEGG" id="pbr:PB2503_00470"/>
<accession>E0TIK3</accession>
<reference evidence="2 3" key="2">
    <citation type="journal article" date="2011" name="J. Bacteriol.">
        <title>Complete genome sequence of strain HTCC2503T of Parvularcula bermudensis, the type species of the order "Parvularculales" in the class Alphaproteobacteria.</title>
        <authorList>
            <person name="Oh H.M."/>
            <person name="Kang I."/>
            <person name="Vergin K.L."/>
            <person name="Kang D."/>
            <person name="Rhee K.H."/>
            <person name="Giovannoni S.J."/>
            <person name="Cho J.C."/>
        </authorList>
    </citation>
    <scope>NUCLEOTIDE SEQUENCE [LARGE SCALE GENOMIC DNA]</scope>
    <source>
        <strain evidence="3">ATCC BAA-594 / HTCC2503 / KCTC 12087</strain>
    </source>
</reference>